<dbReference type="GO" id="GO:0000155">
    <property type="term" value="F:phosphorelay sensor kinase activity"/>
    <property type="evidence" value="ECO:0007669"/>
    <property type="project" value="InterPro"/>
</dbReference>
<evidence type="ECO:0000256" key="10">
    <source>
        <dbReference type="ARBA" id="ARBA00022840"/>
    </source>
</evidence>
<dbReference type="SMART" id="SM00387">
    <property type="entry name" value="HATPase_c"/>
    <property type="match status" value="1"/>
</dbReference>
<dbReference type="SUPFAM" id="SSF47226">
    <property type="entry name" value="Histidine-containing phosphotransfer domain, HPT domain"/>
    <property type="match status" value="1"/>
</dbReference>
<dbReference type="SMART" id="SM00448">
    <property type="entry name" value="REC"/>
    <property type="match status" value="1"/>
</dbReference>
<dbReference type="PROSITE" id="PS50109">
    <property type="entry name" value="HIS_KIN"/>
    <property type="match status" value="1"/>
</dbReference>
<dbReference type="SUPFAM" id="SSF55874">
    <property type="entry name" value="ATPase domain of HSP90 chaperone/DNA topoisomerase II/histidine kinase"/>
    <property type="match status" value="1"/>
</dbReference>
<dbReference type="InterPro" id="IPR036097">
    <property type="entry name" value="HisK_dim/P_sf"/>
</dbReference>
<evidence type="ECO:0000259" key="17">
    <source>
        <dbReference type="PROSITE" id="PS50109"/>
    </source>
</evidence>
<dbReference type="CDD" id="cd00082">
    <property type="entry name" value="HisKA"/>
    <property type="match status" value="1"/>
</dbReference>
<dbReference type="Pfam" id="PF00072">
    <property type="entry name" value="Response_reg"/>
    <property type="match status" value="1"/>
</dbReference>
<feature type="transmembrane region" description="Helical" evidence="16">
    <location>
        <begin position="193"/>
        <end position="213"/>
    </location>
</feature>
<keyword evidence="5 15" id="KW-0597">Phosphoprotein</keyword>
<dbReference type="FunFam" id="1.10.287.130:FF:000004">
    <property type="entry name" value="Ethylene receptor 1"/>
    <property type="match status" value="1"/>
</dbReference>
<evidence type="ECO:0000256" key="9">
    <source>
        <dbReference type="ARBA" id="ARBA00022777"/>
    </source>
</evidence>
<dbReference type="PROSITE" id="PS50110">
    <property type="entry name" value="RESPONSE_REGULATORY"/>
    <property type="match status" value="1"/>
</dbReference>
<keyword evidence="11 16" id="KW-1133">Transmembrane helix</keyword>
<dbReference type="Gene3D" id="1.10.287.130">
    <property type="match status" value="1"/>
</dbReference>
<feature type="domain" description="Response regulatory" evidence="18">
    <location>
        <begin position="492"/>
        <end position="610"/>
    </location>
</feature>
<dbReference type="GO" id="GO:0005524">
    <property type="term" value="F:ATP binding"/>
    <property type="evidence" value="ECO:0007669"/>
    <property type="project" value="UniProtKB-KW"/>
</dbReference>
<evidence type="ECO:0000259" key="18">
    <source>
        <dbReference type="PROSITE" id="PS50110"/>
    </source>
</evidence>
<evidence type="ECO:0000313" key="20">
    <source>
        <dbReference type="EMBL" id="AZN71212.1"/>
    </source>
</evidence>
<dbReference type="InterPro" id="IPR008207">
    <property type="entry name" value="Sig_transdc_His_kin_Hpt_dom"/>
</dbReference>
<feature type="transmembrane region" description="Helical" evidence="16">
    <location>
        <begin position="21"/>
        <end position="41"/>
    </location>
</feature>
<sequence>MTPALRHSRRAIKRAGRETTFLVILSAVLMAVLVATFGYLYTRQNALQDGIREDALWAVYQLDREARTLAHAMSAAQSQWPVEASRITELSLRYDILYSRLSILNNAKYETSLASSAGFVGSRASIRDRVLGLEPFFNGMASSAPLDREEFAVATSDLLALIPITERMLTDTNTSVSAVRADARAEVMRIQQATALLVLIIAVSIALLILNLMRQLKLTRRTTGQLEEAANEISKAYDAAEAGNRAKSEFMAVMGHEIRTPLNAILGMTELLAHADLPEEDRRGVKVIASSGQALLEIINEILDFAKIEHGDLVLEMIAFEPGKLAEDAMDVVAGRAANQGDRLELEVSGSLQGLAVLSDPTRIRRVLLNLLSNAVKFTQNGDVRLHVSLPAPNRIRFEIADTGIGISAEALPRLFNPFTQEDGTISRRFGGTGLGLAICKKTIEAMGGDIGVQSTAGSGSVFWFELPVETVQAPLTDTASIDPSAALPVRNILVVEDNAVNRDVAQRFLKKLGQRVTMAIDGLEGVSQAKAGDFDLILMDMQMPVMDGLAATREIRSHELQTGKRARIVAMTANASDTDRALCMEAGMDAFVAKPITLARLAEIVRGPEAFVPPPMSGETRSDHPVIDLERRLELTEAFGADGLKELDDSFFSDAAGILRALHAALSAGDAASADRALHSLKGASANLGFVDFSTFTEKARSDTLRADLGTEIEKRLATIREAGEQAHAA</sequence>
<keyword evidence="9" id="KW-0418">Kinase</keyword>
<gene>
    <name evidence="20" type="ORF">D5400_07950</name>
</gene>
<evidence type="ECO:0000256" key="2">
    <source>
        <dbReference type="ARBA" id="ARBA00004651"/>
    </source>
</evidence>
<evidence type="ECO:0000256" key="14">
    <source>
        <dbReference type="PROSITE-ProRule" id="PRU00110"/>
    </source>
</evidence>
<dbReference type="Pfam" id="PF00512">
    <property type="entry name" value="HisKA"/>
    <property type="match status" value="1"/>
</dbReference>
<dbReference type="KEGG" id="abaw:D5400_07950"/>
<dbReference type="PROSITE" id="PS50894">
    <property type="entry name" value="HPT"/>
    <property type="match status" value="1"/>
</dbReference>
<keyword evidence="7 16" id="KW-0812">Transmembrane</keyword>
<evidence type="ECO:0000256" key="15">
    <source>
        <dbReference type="PROSITE-ProRule" id="PRU00169"/>
    </source>
</evidence>
<dbReference type="InterPro" id="IPR005467">
    <property type="entry name" value="His_kinase_dom"/>
</dbReference>
<dbReference type="InterPro" id="IPR011006">
    <property type="entry name" value="CheY-like_superfamily"/>
</dbReference>
<keyword evidence="6" id="KW-0808">Transferase</keyword>
<dbReference type="InterPro" id="IPR001789">
    <property type="entry name" value="Sig_transdc_resp-reg_receiver"/>
</dbReference>
<comment type="catalytic activity">
    <reaction evidence="1">
        <text>ATP + protein L-histidine = ADP + protein N-phospho-L-histidine.</text>
        <dbReference type="EC" id="2.7.13.3"/>
    </reaction>
</comment>
<comment type="subcellular location">
    <subcellularLocation>
        <location evidence="2">Cell membrane</location>
        <topology evidence="2">Multi-pass membrane protein</topology>
    </subcellularLocation>
</comment>
<evidence type="ECO:0000256" key="13">
    <source>
        <dbReference type="ARBA" id="ARBA00023136"/>
    </source>
</evidence>
<keyword evidence="12" id="KW-0902">Two-component regulatory system</keyword>
<dbReference type="CDD" id="cd16922">
    <property type="entry name" value="HATPase_EvgS-ArcB-TorS-like"/>
    <property type="match status" value="1"/>
</dbReference>
<evidence type="ECO:0000259" key="19">
    <source>
        <dbReference type="PROSITE" id="PS50894"/>
    </source>
</evidence>
<dbReference type="SMART" id="SM00388">
    <property type="entry name" value="HisKA"/>
    <property type="match status" value="1"/>
</dbReference>
<dbReference type="Gene3D" id="3.30.565.10">
    <property type="entry name" value="Histidine kinase-like ATPase, C-terminal domain"/>
    <property type="match status" value="1"/>
</dbReference>
<protein>
    <recommendedName>
        <fullName evidence="3">histidine kinase</fullName>
        <ecNumber evidence="3">2.7.13.3</ecNumber>
    </recommendedName>
</protein>
<feature type="modified residue" description="Phosphohistidine" evidence="14">
    <location>
        <position position="680"/>
    </location>
</feature>
<dbReference type="FunFam" id="3.30.565.10:FF:000010">
    <property type="entry name" value="Sensor histidine kinase RcsC"/>
    <property type="match status" value="1"/>
</dbReference>
<proteinExistence type="predicted"/>
<evidence type="ECO:0000256" key="12">
    <source>
        <dbReference type="ARBA" id="ARBA00023012"/>
    </source>
</evidence>
<keyword evidence="13 16" id="KW-0472">Membrane</keyword>
<evidence type="ECO:0000256" key="16">
    <source>
        <dbReference type="SAM" id="Phobius"/>
    </source>
</evidence>
<evidence type="ECO:0000256" key="5">
    <source>
        <dbReference type="ARBA" id="ARBA00022553"/>
    </source>
</evidence>
<dbReference type="Gene3D" id="3.40.50.2300">
    <property type="match status" value="1"/>
</dbReference>
<evidence type="ECO:0000256" key="6">
    <source>
        <dbReference type="ARBA" id="ARBA00022679"/>
    </source>
</evidence>
<dbReference type="Pfam" id="PF01627">
    <property type="entry name" value="Hpt"/>
    <property type="match status" value="1"/>
</dbReference>
<name>A0A3S9B2S6_9HYPH</name>
<dbReference type="PANTHER" id="PTHR45339">
    <property type="entry name" value="HYBRID SIGNAL TRANSDUCTION HISTIDINE KINASE J"/>
    <property type="match status" value="1"/>
</dbReference>
<evidence type="ECO:0000256" key="1">
    <source>
        <dbReference type="ARBA" id="ARBA00000085"/>
    </source>
</evidence>
<keyword evidence="21" id="KW-1185">Reference proteome</keyword>
<dbReference type="AlphaFoldDB" id="A0A3S9B2S6"/>
<dbReference type="Gene3D" id="1.20.120.160">
    <property type="entry name" value="HPT domain"/>
    <property type="match status" value="1"/>
</dbReference>
<evidence type="ECO:0000256" key="4">
    <source>
        <dbReference type="ARBA" id="ARBA00022475"/>
    </source>
</evidence>
<dbReference type="Pfam" id="PF02518">
    <property type="entry name" value="HATPase_c"/>
    <property type="match status" value="1"/>
</dbReference>
<dbReference type="EC" id="2.7.13.3" evidence="3"/>
<feature type="modified residue" description="4-aspartylphosphate" evidence="15">
    <location>
        <position position="541"/>
    </location>
</feature>
<reference evidence="20 21" key="1">
    <citation type="submission" date="2018-09" db="EMBL/GenBank/DDBJ databases">
        <title>Marinorhizobium profundi gen. nov., sp. nov., isolated from a deep-sea sediment sample from the New Britain Trench and proposal of Marinorhizobiaceae fam. nov. in the order Rhizobiales of the class Alphaproteobacteria.</title>
        <authorList>
            <person name="Cao J."/>
        </authorList>
    </citation>
    <scope>NUCLEOTIDE SEQUENCE [LARGE SCALE GENOMIC DNA]</scope>
    <source>
        <strain evidence="20 21">WS11</strain>
    </source>
</reference>
<dbReference type="InterPro" id="IPR036641">
    <property type="entry name" value="HPT_dom_sf"/>
</dbReference>
<feature type="domain" description="Histidine kinase" evidence="17">
    <location>
        <begin position="253"/>
        <end position="471"/>
    </location>
</feature>
<dbReference type="OrthoDB" id="9789782at2"/>
<accession>A0A3S9B2S6</accession>
<dbReference type="InterPro" id="IPR003594">
    <property type="entry name" value="HATPase_dom"/>
</dbReference>
<dbReference type="CDD" id="cd17546">
    <property type="entry name" value="REC_hyHK_CKI1_RcsC-like"/>
    <property type="match status" value="1"/>
</dbReference>
<dbReference type="InterPro" id="IPR004358">
    <property type="entry name" value="Sig_transdc_His_kin-like_C"/>
</dbReference>
<keyword evidence="4" id="KW-1003">Cell membrane</keyword>
<dbReference type="InterPro" id="IPR003661">
    <property type="entry name" value="HisK_dim/P_dom"/>
</dbReference>
<dbReference type="EMBL" id="CP032509">
    <property type="protein sequence ID" value="AZN71212.1"/>
    <property type="molecule type" value="Genomic_DNA"/>
</dbReference>
<dbReference type="GO" id="GO:0005886">
    <property type="term" value="C:plasma membrane"/>
    <property type="evidence" value="ECO:0007669"/>
    <property type="project" value="UniProtKB-SubCell"/>
</dbReference>
<evidence type="ECO:0000256" key="8">
    <source>
        <dbReference type="ARBA" id="ARBA00022741"/>
    </source>
</evidence>
<evidence type="ECO:0000256" key="3">
    <source>
        <dbReference type="ARBA" id="ARBA00012438"/>
    </source>
</evidence>
<dbReference type="InterPro" id="IPR036890">
    <property type="entry name" value="HATPase_C_sf"/>
</dbReference>
<keyword evidence="10" id="KW-0067">ATP-binding</keyword>
<dbReference type="Proteomes" id="UP000268192">
    <property type="component" value="Chromosome"/>
</dbReference>
<dbReference type="SUPFAM" id="SSF47384">
    <property type="entry name" value="Homodimeric domain of signal transducing histidine kinase"/>
    <property type="match status" value="1"/>
</dbReference>
<evidence type="ECO:0000256" key="11">
    <source>
        <dbReference type="ARBA" id="ARBA00022989"/>
    </source>
</evidence>
<keyword evidence="8" id="KW-0547">Nucleotide-binding</keyword>
<feature type="domain" description="HPt" evidence="19">
    <location>
        <begin position="641"/>
        <end position="731"/>
    </location>
</feature>
<evidence type="ECO:0000256" key="7">
    <source>
        <dbReference type="ARBA" id="ARBA00022692"/>
    </source>
</evidence>
<dbReference type="PRINTS" id="PR00344">
    <property type="entry name" value="BCTRLSENSOR"/>
</dbReference>
<organism evidence="20 21">
    <name type="scientific">Georhizobium profundi</name>
    <dbReference type="NCBI Taxonomy" id="2341112"/>
    <lineage>
        <taxon>Bacteria</taxon>
        <taxon>Pseudomonadati</taxon>
        <taxon>Pseudomonadota</taxon>
        <taxon>Alphaproteobacteria</taxon>
        <taxon>Hyphomicrobiales</taxon>
        <taxon>Rhizobiaceae</taxon>
        <taxon>Georhizobium</taxon>
    </lineage>
</organism>
<evidence type="ECO:0000313" key="21">
    <source>
        <dbReference type="Proteomes" id="UP000268192"/>
    </source>
</evidence>
<dbReference type="PANTHER" id="PTHR45339:SF1">
    <property type="entry name" value="HYBRID SIGNAL TRANSDUCTION HISTIDINE KINASE J"/>
    <property type="match status" value="1"/>
</dbReference>
<dbReference type="SUPFAM" id="SSF52172">
    <property type="entry name" value="CheY-like"/>
    <property type="match status" value="1"/>
</dbReference>